<feature type="transmembrane region" description="Helical" evidence="1">
    <location>
        <begin position="139"/>
        <end position="163"/>
    </location>
</feature>
<reference evidence="3" key="1">
    <citation type="journal article" date="2019" name="Curr. Biol.">
        <title>Genome Sequence of Striga asiatica Provides Insight into the Evolution of Plant Parasitism.</title>
        <authorList>
            <person name="Yoshida S."/>
            <person name="Kim S."/>
            <person name="Wafula E.K."/>
            <person name="Tanskanen J."/>
            <person name="Kim Y.M."/>
            <person name="Honaas L."/>
            <person name="Yang Z."/>
            <person name="Spallek T."/>
            <person name="Conn C.E."/>
            <person name="Ichihashi Y."/>
            <person name="Cheong K."/>
            <person name="Cui S."/>
            <person name="Der J.P."/>
            <person name="Gundlach H."/>
            <person name="Jiao Y."/>
            <person name="Hori C."/>
            <person name="Ishida J.K."/>
            <person name="Kasahara H."/>
            <person name="Kiba T."/>
            <person name="Kim M.S."/>
            <person name="Koo N."/>
            <person name="Laohavisit A."/>
            <person name="Lee Y.H."/>
            <person name="Lumba S."/>
            <person name="McCourt P."/>
            <person name="Mortimer J.C."/>
            <person name="Mutuku J.M."/>
            <person name="Nomura T."/>
            <person name="Sasaki-Sekimoto Y."/>
            <person name="Seto Y."/>
            <person name="Wang Y."/>
            <person name="Wakatake T."/>
            <person name="Sakakibara H."/>
            <person name="Demura T."/>
            <person name="Yamaguchi S."/>
            <person name="Yoneyama K."/>
            <person name="Manabe R.I."/>
            <person name="Nelson D.C."/>
            <person name="Schulman A.H."/>
            <person name="Timko M.P."/>
            <person name="dePamphilis C.W."/>
            <person name="Choi D."/>
            <person name="Shirasu K."/>
        </authorList>
    </citation>
    <scope>NUCLEOTIDE SEQUENCE [LARGE SCALE GENOMIC DNA]</scope>
    <source>
        <strain evidence="3">cv. UVA1</strain>
    </source>
</reference>
<dbReference type="Gene3D" id="1.20.120.1200">
    <property type="entry name" value="NADH-ubiquinone/plastoquinone oxidoreductase chain 6, subunit NuoJ"/>
    <property type="match status" value="1"/>
</dbReference>
<evidence type="ECO:0000313" key="2">
    <source>
        <dbReference type="EMBL" id="GER45602.1"/>
    </source>
</evidence>
<dbReference type="Proteomes" id="UP000325081">
    <property type="component" value="Unassembled WGS sequence"/>
</dbReference>
<dbReference type="AlphaFoldDB" id="A0A5A7QL82"/>
<dbReference type="PANTHER" id="PTHR33269:SF17">
    <property type="entry name" value="NADH-UBIQUINONE OXIDOREDUCTASE CHAIN 6"/>
    <property type="match status" value="1"/>
</dbReference>
<dbReference type="InterPro" id="IPR042106">
    <property type="entry name" value="Nuo/plastoQ_OxRdtase_6_NuoJ"/>
</dbReference>
<organism evidence="2 3">
    <name type="scientific">Striga asiatica</name>
    <name type="common">Asiatic witchweed</name>
    <name type="synonym">Buchnera asiatica</name>
    <dbReference type="NCBI Taxonomy" id="4170"/>
    <lineage>
        <taxon>Eukaryota</taxon>
        <taxon>Viridiplantae</taxon>
        <taxon>Streptophyta</taxon>
        <taxon>Embryophyta</taxon>
        <taxon>Tracheophyta</taxon>
        <taxon>Spermatophyta</taxon>
        <taxon>Magnoliopsida</taxon>
        <taxon>eudicotyledons</taxon>
        <taxon>Gunneridae</taxon>
        <taxon>Pentapetalae</taxon>
        <taxon>asterids</taxon>
        <taxon>lamiids</taxon>
        <taxon>Lamiales</taxon>
        <taxon>Orobanchaceae</taxon>
        <taxon>Buchnereae</taxon>
        <taxon>Striga</taxon>
    </lineage>
</organism>
<evidence type="ECO:0000256" key="1">
    <source>
        <dbReference type="SAM" id="Phobius"/>
    </source>
</evidence>
<dbReference type="PANTHER" id="PTHR33269">
    <property type="entry name" value="NADH-UBIQUINONE OXIDOREDUCTASE CHAIN 6"/>
    <property type="match status" value="1"/>
</dbReference>
<dbReference type="OrthoDB" id="880080at2759"/>
<keyword evidence="1" id="KW-0812">Transmembrane</keyword>
<name>A0A5A7QL82_STRAF</name>
<keyword evidence="1" id="KW-1133">Transmembrane helix</keyword>
<keyword evidence="3" id="KW-1185">Reference proteome</keyword>
<comment type="caution">
    <text evidence="2">The sequence shown here is derived from an EMBL/GenBank/DDBJ whole genome shotgun (WGS) entry which is preliminary data.</text>
</comment>
<sequence length="349" mass="39570">MKVADAVLPSGEWDWNKLAPLLPDEVIEEVRAIPPPAGDQGPDRPVWMFTKSEGLLTLAWENFHPTFFHPASEVSKCRGKCYRRFSILSIYCGTPFPFCQGPFNNFSLKFPKSPKPRAGHAFLRLRKDKALTSHTGLDFFAMIFPVVHIGAIAVSFLFVVMMFNIQIAEIHEEVLRYLPVSGVLSFKFYRWCLSHYLFECLKAPGGAALVSEEGLGGQASGDKRFVLSSKPGQHVKDKILFRDGHTDRGKLICDTLHFLHKLLTRRGAFLESLELKAKIKNTRCRGALRICSGGTVDNLSNNGRLKSRENPAEVNYIDPGASKWYTLDLSQWWRHRGYQKRLLLEMVEE</sequence>
<accession>A0A5A7QL82</accession>
<keyword evidence="1" id="KW-0472">Membrane</keyword>
<protein>
    <submittedName>
        <fullName evidence="2">NADH-ubiquinone oxidoreductase chain 6</fullName>
    </submittedName>
</protein>
<gene>
    <name evidence="2" type="ORF">STAS_22549</name>
</gene>
<keyword evidence="2" id="KW-0830">Ubiquinone</keyword>
<dbReference type="EMBL" id="BKCP01007183">
    <property type="protein sequence ID" value="GER45602.1"/>
    <property type="molecule type" value="Genomic_DNA"/>
</dbReference>
<evidence type="ECO:0000313" key="3">
    <source>
        <dbReference type="Proteomes" id="UP000325081"/>
    </source>
</evidence>
<proteinExistence type="predicted"/>